<evidence type="ECO:0000313" key="11">
    <source>
        <dbReference type="Proteomes" id="UP000509597"/>
    </source>
</evidence>
<evidence type="ECO:0000256" key="4">
    <source>
        <dbReference type="ARBA" id="ARBA00022676"/>
    </source>
</evidence>
<evidence type="ECO:0000313" key="10">
    <source>
        <dbReference type="EMBL" id="QLG87396.1"/>
    </source>
</evidence>
<dbReference type="KEGG" id="chiz:HQ393_03500"/>
<dbReference type="Pfam" id="PF13431">
    <property type="entry name" value="TPR_17"/>
    <property type="match status" value="1"/>
</dbReference>
<feature type="repeat" description="TPR" evidence="8">
    <location>
        <begin position="46"/>
        <end position="79"/>
    </location>
</feature>
<name>A0A7H9BGK8_9NEIS</name>
<dbReference type="InterPro" id="IPR051939">
    <property type="entry name" value="Glycosyltr_41/O-GlcNAc_trsf"/>
</dbReference>
<evidence type="ECO:0000256" key="8">
    <source>
        <dbReference type="PROSITE-ProRule" id="PRU00339"/>
    </source>
</evidence>
<dbReference type="SMART" id="SM00028">
    <property type="entry name" value="TPR"/>
    <property type="match status" value="4"/>
</dbReference>
<dbReference type="SUPFAM" id="SSF48452">
    <property type="entry name" value="TPR-like"/>
    <property type="match status" value="2"/>
</dbReference>
<reference evidence="10 11" key="1">
    <citation type="submission" date="2020-07" db="EMBL/GenBank/DDBJ databases">
        <title>Complete genome sequence of Chitinibacter sp. 2T18.</title>
        <authorList>
            <person name="Bae J.-W."/>
            <person name="Choi J.-W."/>
        </authorList>
    </citation>
    <scope>NUCLEOTIDE SEQUENCE [LARGE SCALE GENOMIC DNA]</scope>
    <source>
        <strain evidence="10 11">2T18</strain>
    </source>
</reference>
<dbReference type="PANTHER" id="PTHR44835:SF1">
    <property type="entry name" value="PROTEIN O-GLCNAC TRANSFERASE"/>
    <property type="match status" value="1"/>
</dbReference>
<dbReference type="Gene3D" id="3.40.50.11380">
    <property type="match status" value="1"/>
</dbReference>
<evidence type="ECO:0000256" key="7">
    <source>
        <dbReference type="ARBA" id="ARBA00022803"/>
    </source>
</evidence>
<sequence>MRKVKTHLQRQFHAEKTVADTAYQAGDATKLKQLCQRILVSDPCNEYATCNLGHILATEGKIQEAIQITERGLEKSPDSGQLNLNLASLYASMNRFSEASKHIEISLQKNQRDANAWVCKSYISKNLCNQEDVFLSCNKALELEPNNITALNNLATYYLENGRPREAVLRYRDIIEKTPNNIDMARTNLLFAMQYDEESTLDEIVYESKKYANLIEKAATVTVNHKNKPLPWRKLRIGFLSADIKSHPVAYILEPLLARLDRTQYSVYAYHTISNGDALTERLVKYFDSFKSIAFKTIDEQCKTIQADEIDILIDLSGHTAGNAMRVLAEKPAPVQVTWLGYPGTTGLSNIDIRITDEIIDENATDEEYSEKLYILPAPFCVYRPCAKNPIQRYWPEYQVKPTPALTNGYITFGTCNNLSKINSRTLNAWADILRLVPNSKILFEAWGMDDSESKNALIAKCNSHGIATECLILEPRTANNQYLTYHKIDISLDTFPLTGGNSTFDALWMGVPVITLAGRSYRERISTSILTALNQVDWIANDINSYTEKAFNLANDIVTLNQIRQGLRIKLEKSLAMDEVRFSIYFDNALRQAWIHWCEKQNVTIENSPEIPKHKTQVFIGSGQTKDLAEMLTQLQVTISAKEWNKVYYQANLILESVPQQAEALAAFAEADFANGYSMAISYMSHALDNAPNNPNYYIRLTEMLIANGDNISAQKILKLLELRISQSIIKQ</sequence>
<evidence type="ECO:0000256" key="5">
    <source>
        <dbReference type="ARBA" id="ARBA00022679"/>
    </source>
</evidence>
<dbReference type="InterPro" id="IPR029489">
    <property type="entry name" value="OGT/SEC/SPY_C"/>
</dbReference>
<proteinExistence type="inferred from homology"/>
<dbReference type="EMBL" id="CP058627">
    <property type="protein sequence ID" value="QLG87396.1"/>
    <property type="molecule type" value="Genomic_DNA"/>
</dbReference>
<keyword evidence="4" id="KW-0328">Glycosyltransferase</keyword>
<accession>A0A7H9BGK8</accession>
<organism evidence="10 11">
    <name type="scientific">Chitinibacter bivalviorum</name>
    <dbReference type="NCBI Taxonomy" id="2739434"/>
    <lineage>
        <taxon>Bacteria</taxon>
        <taxon>Pseudomonadati</taxon>
        <taxon>Pseudomonadota</taxon>
        <taxon>Betaproteobacteria</taxon>
        <taxon>Neisseriales</taxon>
        <taxon>Chitinibacteraceae</taxon>
        <taxon>Chitinibacter</taxon>
    </lineage>
</organism>
<comment type="pathway">
    <text evidence="1">Protein modification; protein glycosylation.</text>
</comment>
<dbReference type="PANTHER" id="PTHR44835">
    <property type="entry name" value="UDP-N-ACETYLGLUCOSAMINE--PEPTIDE N-ACETYLGLUCOSAMINYLTRANSFERASE SPINDLY-RELATED"/>
    <property type="match status" value="1"/>
</dbReference>
<dbReference type="AlphaFoldDB" id="A0A7H9BGK8"/>
<dbReference type="EC" id="2.4.1.255" evidence="3"/>
<dbReference type="Gene3D" id="3.40.50.2000">
    <property type="entry name" value="Glycogen Phosphorylase B"/>
    <property type="match status" value="1"/>
</dbReference>
<dbReference type="GO" id="GO:0097363">
    <property type="term" value="F:protein O-acetylglucosaminyltransferase activity"/>
    <property type="evidence" value="ECO:0007669"/>
    <property type="project" value="UniProtKB-EC"/>
</dbReference>
<evidence type="ECO:0000256" key="1">
    <source>
        <dbReference type="ARBA" id="ARBA00004922"/>
    </source>
</evidence>
<evidence type="ECO:0000256" key="2">
    <source>
        <dbReference type="ARBA" id="ARBA00005386"/>
    </source>
</evidence>
<comment type="similarity">
    <text evidence="2">Belongs to the glycosyltransferase 41 family. O-GlcNAc transferase subfamily.</text>
</comment>
<dbReference type="Gene3D" id="1.25.40.10">
    <property type="entry name" value="Tetratricopeptide repeat domain"/>
    <property type="match status" value="1"/>
</dbReference>
<evidence type="ECO:0000259" key="9">
    <source>
        <dbReference type="Pfam" id="PF13844"/>
    </source>
</evidence>
<feature type="domain" description="O-GlcNAc transferase C-terminal" evidence="9">
    <location>
        <begin position="406"/>
        <end position="575"/>
    </location>
</feature>
<keyword evidence="7 8" id="KW-0802">TPR repeat</keyword>
<feature type="domain" description="O-GlcNAc transferase C-terminal" evidence="9">
    <location>
        <begin position="228"/>
        <end position="382"/>
    </location>
</feature>
<keyword evidence="11" id="KW-1185">Reference proteome</keyword>
<feature type="repeat" description="TPR" evidence="8">
    <location>
        <begin position="148"/>
        <end position="181"/>
    </location>
</feature>
<dbReference type="Proteomes" id="UP000509597">
    <property type="component" value="Chromosome"/>
</dbReference>
<protein>
    <recommendedName>
        <fullName evidence="3">protein O-GlcNAc transferase</fullName>
        <ecNumber evidence="3">2.4.1.255</ecNumber>
    </recommendedName>
</protein>
<evidence type="ECO:0000256" key="6">
    <source>
        <dbReference type="ARBA" id="ARBA00022737"/>
    </source>
</evidence>
<dbReference type="Pfam" id="PF13844">
    <property type="entry name" value="Glyco_transf_41"/>
    <property type="match status" value="2"/>
</dbReference>
<dbReference type="InterPro" id="IPR011990">
    <property type="entry name" value="TPR-like_helical_dom_sf"/>
</dbReference>
<dbReference type="Pfam" id="PF14559">
    <property type="entry name" value="TPR_19"/>
    <property type="match status" value="1"/>
</dbReference>
<dbReference type="PROSITE" id="PS50005">
    <property type="entry name" value="TPR"/>
    <property type="match status" value="2"/>
</dbReference>
<gene>
    <name evidence="10" type="ORF">HQ393_03500</name>
</gene>
<dbReference type="RefSeq" id="WP_179357479.1">
    <property type="nucleotide sequence ID" value="NZ_CP058627.1"/>
</dbReference>
<evidence type="ECO:0000256" key="3">
    <source>
        <dbReference type="ARBA" id="ARBA00011970"/>
    </source>
</evidence>
<dbReference type="InterPro" id="IPR019734">
    <property type="entry name" value="TPR_rpt"/>
</dbReference>
<keyword evidence="6" id="KW-0677">Repeat</keyword>
<keyword evidence="5" id="KW-0808">Transferase</keyword>